<dbReference type="SUPFAM" id="SSF103473">
    <property type="entry name" value="MFS general substrate transporter"/>
    <property type="match status" value="2"/>
</dbReference>
<feature type="transmembrane region" description="Helical" evidence="6">
    <location>
        <begin position="328"/>
        <end position="345"/>
    </location>
</feature>
<feature type="transmembrane region" description="Helical" evidence="6">
    <location>
        <begin position="351"/>
        <end position="373"/>
    </location>
</feature>
<dbReference type="EMBL" id="JPGG01000018">
    <property type="protein sequence ID" value="KGC10717.1"/>
    <property type="molecule type" value="Genomic_DNA"/>
</dbReference>
<feature type="transmembrane region" description="Helical" evidence="6">
    <location>
        <begin position="415"/>
        <end position="434"/>
    </location>
</feature>
<feature type="transmembrane region" description="Helical" evidence="6">
    <location>
        <begin position="263"/>
        <end position="285"/>
    </location>
</feature>
<keyword evidence="2" id="KW-1003">Cell membrane</keyword>
<reference evidence="8 9" key="1">
    <citation type="submission" date="2014-04" db="EMBL/GenBank/DDBJ databases">
        <authorList>
            <person name="Bishop-Lilly K.A."/>
            <person name="Broomall S.M."/>
            <person name="Chain P.S."/>
            <person name="Chertkov O."/>
            <person name="Coyne S.R."/>
            <person name="Daligault H.E."/>
            <person name="Davenport K.W."/>
            <person name="Erkkila T."/>
            <person name="Frey K.G."/>
            <person name="Gibbons H.S."/>
            <person name="Gu W."/>
            <person name="Jaissle J."/>
            <person name="Johnson S.L."/>
            <person name="Koroleva G.I."/>
            <person name="Ladner J.T."/>
            <person name="Lo C.-C."/>
            <person name="Minogue T.D."/>
            <person name="Munk C."/>
            <person name="Palacios G.F."/>
            <person name="Redden C.L."/>
            <person name="Rosenzweig C.N."/>
            <person name="Scholz M.B."/>
            <person name="Teshima H."/>
            <person name="Xu Y."/>
        </authorList>
    </citation>
    <scope>NUCLEOTIDE SEQUENCE [LARGE SCALE GENOMIC DNA]</scope>
    <source>
        <strain evidence="9">gladioli</strain>
    </source>
</reference>
<dbReference type="GO" id="GO:0005886">
    <property type="term" value="C:plasma membrane"/>
    <property type="evidence" value="ECO:0007669"/>
    <property type="project" value="UniProtKB-SubCell"/>
</dbReference>
<evidence type="ECO:0000256" key="5">
    <source>
        <dbReference type="ARBA" id="ARBA00023136"/>
    </source>
</evidence>
<evidence type="ECO:0000313" key="8">
    <source>
        <dbReference type="EMBL" id="KGC10717.1"/>
    </source>
</evidence>
<dbReference type="InterPro" id="IPR020846">
    <property type="entry name" value="MFS_dom"/>
</dbReference>
<keyword evidence="5 6" id="KW-0472">Membrane</keyword>
<dbReference type="PANTHER" id="PTHR23513:SF11">
    <property type="entry name" value="STAPHYLOFERRIN A TRANSPORTER"/>
    <property type="match status" value="1"/>
</dbReference>
<evidence type="ECO:0000313" key="9">
    <source>
        <dbReference type="Proteomes" id="UP000029590"/>
    </source>
</evidence>
<dbReference type="Proteomes" id="UP000029590">
    <property type="component" value="Unassembled WGS sequence"/>
</dbReference>
<accession>A0AAW3EU93</accession>
<dbReference type="Gene3D" id="1.20.1250.20">
    <property type="entry name" value="MFS general substrate transporter like domains"/>
    <property type="match status" value="1"/>
</dbReference>
<proteinExistence type="predicted"/>
<feature type="transmembrane region" description="Helical" evidence="6">
    <location>
        <begin position="297"/>
        <end position="316"/>
    </location>
</feature>
<dbReference type="PANTHER" id="PTHR23513">
    <property type="entry name" value="INTEGRAL MEMBRANE EFFLUX PROTEIN-RELATED"/>
    <property type="match status" value="1"/>
</dbReference>
<feature type="transmembrane region" description="Helical" evidence="6">
    <location>
        <begin position="212"/>
        <end position="230"/>
    </location>
</feature>
<name>A0AAW3EU93_BURGA</name>
<dbReference type="CDD" id="cd06173">
    <property type="entry name" value="MFS_MefA_like"/>
    <property type="match status" value="1"/>
</dbReference>
<evidence type="ECO:0000256" key="2">
    <source>
        <dbReference type="ARBA" id="ARBA00022475"/>
    </source>
</evidence>
<keyword evidence="4 6" id="KW-1133">Transmembrane helix</keyword>
<protein>
    <submittedName>
        <fullName evidence="8">Major Facilitator Superfamily protein</fullName>
    </submittedName>
</protein>
<feature type="transmembrane region" description="Helical" evidence="6">
    <location>
        <begin position="117"/>
        <end position="140"/>
    </location>
</feature>
<feature type="domain" description="Major facilitator superfamily (MFS) profile" evidence="7">
    <location>
        <begin position="259"/>
        <end position="438"/>
    </location>
</feature>
<comment type="caution">
    <text evidence="8">The sequence shown here is derived from an EMBL/GenBank/DDBJ whole genome shotgun (WGS) entry which is preliminary data.</text>
</comment>
<organism evidence="8 9">
    <name type="scientific">Burkholderia gladioli</name>
    <name type="common">Pseudomonas marginata</name>
    <name type="synonym">Phytomonas marginata</name>
    <dbReference type="NCBI Taxonomy" id="28095"/>
    <lineage>
        <taxon>Bacteria</taxon>
        <taxon>Pseudomonadati</taxon>
        <taxon>Pseudomonadota</taxon>
        <taxon>Betaproteobacteria</taxon>
        <taxon>Burkholderiales</taxon>
        <taxon>Burkholderiaceae</taxon>
        <taxon>Burkholderia</taxon>
    </lineage>
</organism>
<keyword evidence="3 6" id="KW-0812">Transmembrane</keyword>
<feature type="transmembrane region" description="Helical" evidence="6">
    <location>
        <begin position="90"/>
        <end position="110"/>
    </location>
</feature>
<dbReference type="GO" id="GO:0022857">
    <property type="term" value="F:transmembrane transporter activity"/>
    <property type="evidence" value="ECO:0007669"/>
    <property type="project" value="InterPro"/>
</dbReference>
<comment type="subcellular location">
    <subcellularLocation>
        <location evidence="1">Cell membrane</location>
        <topology evidence="1">Multi-pass membrane protein</topology>
    </subcellularLocation>
</comment>
<gene>
    <name evidence="8" type="ORF">DM48_6693</name>
</gene>
<evidence type="ECO:0000256" key="6">
    <source>
        <dbReference type="SAM" id="Phobius"/>
    </source>
</evidence>
<sequence>MNSIVIANIGTVMRNTHRYRYRGQPIDMKKNNHSDTATALRQTYRDLLKIPGLPMLILAATFSRLASRMFILTLVLFALARFGSSELAGWLTFAAIAPGLTVSPLTGALLDRLGPTVAVRIDMIASASFIAALSLIAWAGVASVPVLFVLVLLFSLTGPLGASGTRTLLPRLVPAQALDRANALDTAVYAVVDVVGPALAGVAVGVLGAEAVLSFIALAFAAAAVCLFRIERLPGLASPGVSLLRQTLEGLVMVVRQPTLRGLAISYSLYQLTWGVLVVVVPVFVTRHYSVAAGSSLTGMLWTAMGMAGGIGALAAGHLRTTGRERHVMAAGMLVTAFAAWPIAAEFGLGGLAVGLMLAGVMSGPIDVALLTLRQRRTDPRQLGRVMSISMSLNLAGFPLGSAMAGMVVTKSLSAAFVLSGLAAAAGALATLSIPRDH</sequence>
<evidence type="ECO:0000259" key="7">
    <source>
        <dbReference type="PROSITE" id="PS50850"/>
    </source>
</evidence>
<dbReference type="Pfam" id="PF07690">
    <property type="entry name" value="MFS_1"/>
    <property type="match status" value="1"/>
</dbReference>
<dbReference type="RefSeq" id="WP_230676297.1">
    <property type="nucleotide sequence ID" value="NZ_KN150849.1"/>
</dbReference>
<dbReference type="PROSITE" id="PS50850">
    <property type="entry name" value="MFS"/>
    <property type="match status" value="1"/>
</dbReference>
<evidence type="ECO:0000256" key="3">
    <source>
        <dbReference type="ARBA" id="ARBA00022692"/>
    </source>
</evidence>
<dbReference type="AlphaFoldDB" id="A0AAW3EU93"/>
<feature type="transmembrane region" description="Helical" evidence="6">
    <location>
        <begin position="385"/>
        <end position="409"/>
    </location>
</feature>
<dbReference type="InterPro" id="IPR036259">
    <property type="entry name" value="MFS_trans_sf"/>
</dbReference>
<evidence type="ECO:0000256" key="1">
    <source>
        <dbReference type="ARBA" id="ARBA00004651"/>
    </source>
</evidence>
<dbReference type="InterPro" id="IPR011701">
    <property type="entry name" value="MFS"/>
</dbReference>
<evidence type="ECO:0000256" key="4">
    <source>
        <dbReference type="ARBA" id="ARBA00022989"/>
    </source>
</evidence>